<sequence length="483" mass="48743">MMKEKPMSTRMPRRASAAAVAVALAASLSVPIAAQANSSDDPSLPALTPEQSASQSDSQKLRFVPGPKVEPGKPSVKTSAPQALAAPAPITSYNVAAVGSTWAGIEWVPPTDGGSAITGYQFRLSSGGQVVEEATINEAISSVIIYGLDPDTAYSVEIAAINAEGPAPFSAPIPFTTTHNSIDRIFGQNRFETAVRVSEDTFPAGVQAAFVANGLNFPDALAAAAAGGTFGGPVLLTAPTSVTQGVKDELSLLQPEYVFVAGGTGSVSESVYNQVAAYGTVGADRVAGVDRFETAAYMSTLWESTDTVYLASGINYPDALSGAAAAGFNGNPVLLTGRDSLPAVTAAALSHHAPSRIVVLGGTGSVSTTVLNQAKAAAGTNPTVQRLAGADRYQTGVAISKATFPDTRIPVLYVASGAGFADALAGAAAAGYNGGPMLLTAQGSMSAAVLAEIDRLDPVRVVVLGGTASVSDAVIAQIDGVLG</sequence>
<comment type="caution">
    <text evidence="6">The sequence shown here is derived from an EMBL/GenBank/DDBJ whole genome shotgun (WGS) entry which is preliminary data.</text>
</comment>
<dbReference type="PROSITE" id="PS51318">
    <property type="entry name" value="TAT"/>
    <property type="match status" value="1"/>
</dbReference>
<dbReference type="EMBL" id="QUAB01000001">
    <property type="protein sequence ID" value="REJ08935.1"/>
    <property type="molecule type" value="Genomic_DNA"/>
</dbReference>
<dbReference type="InterPro" id="IPR003961">
    <property type="entry name" value="FN3_dom"/>
</dbReference>
<keyword evidence="4" id="KW-0732">Signal</keyword>
<dbReference type="Pfam" id="PF04122">
    <property type="entry name" value="CW_binding_2"/>
    <property type="match status" value="3"/>
</dbReference>
<dbReference type="AlphaFoldDB" id="A0A371NYL1"/>
<evidence type="ECO:0000313" key="7">
    <source>
        <dbReference type="Proteomes" id="UP000262172"/>
    </source>
</evidence>
<dbReference type="Proteomes" id="UP000262172">
    <property type="component" value="Unassembled WGS sequence"/>
</dbReference>
<name>A0A371NYL1_9MICO</name>
<dbReference type="PANTHER" id="PTHR30032:SF8">
    <property type="entry name" value="GERMINATION-SPECIFIC N-ACETYLMURAMOYL-L-ALANINE AMIDASE"/>
    <property type="match status" value="1"/>
</dbReference>
<evidence type="ECO:0000256" key="1">
    <source>
        <dbReference type="ARBA" id="ARBA00023295"/>
    </source>
</evidence>
<dbReference type="Gene3D" id="3.40.50.12090">
    <property type="match status" value="1"/>
</dbReference>
<feature type="chain" id="PRO_5016580041" description="Fibronectin type-III domain-containing protein" evidence="4">
    <location>
        <begin position="37"/>
        <end position="483"/>
    </location>
</feature>
<feature type="domain" description="Fibronectin type-III" evidence="5">
    <location>
        <begin position="86"/>
        <end position="181"/>
    </location>
</feature>
<feature type="signal peptide" evidence="4">
    <location>
        <begin position="1"/>
        <end position="36"/>
    </location>
</feature>
<dbReference type="GO" id="GO:0000272">
    <property type="term" value="P:polysaccharide catabolic process"/>
    <property type="evidence" value="ECO:0007669"/>
    <property type="project" value="UniProtKB-KW"/>
</dbReference>
<keyword evidence="1" id="KW-0326">Glycosidase</keyword>
<dbReference type="InterPro" id="IPR036116">
    <property type="entry name" value="FN3_sf"/>
</dbReference>
<dbReference type="SUPFAM" id="SSF49265">
    <property type="entry name" value="Fibronectin type III"/>
    <property type="match status" value="1"/>
</dbReference>
<keyword evidence="2" id="KW-0624">Polysaccharide degradation</keyword>
<feature type="region of interest" description="Disordered" evidence="3">
    <location>
        <begin position="35"/>
        <end position="80"/>
    </location>
</feature>
<gene>
    <name evidence="6" type="ORF">DY023_00105</name>
</gene>
<keyword evidence="7" id="KW-1185">Reference proteome</keyword>
<organism evidence="6 7">
    <name type="scientific">Microbacterium bovistercoris</name>
    <dbReference type="NCBI Taxonomy" id="2293570"/>
    <lineage>
        <taxon>Bacteria</taxon>
        <taxon>Bacillati</taxon>
        <taxon>Actinomycetota</taxon>
        <taxon>Actinomycetes</taxon>
        <taxon>Micrococcales</taxon>
        <taxon>Microbacteriaceae</taxon>
        <taxon>Microbacterium</taxon>
    </lineage>
</organism>
<protein>
    <recommendedName>
        <fullName evidence="5">Fibronectin type-III domain-containing protein</fullName>
    </recommendedName>
</protein>
<evidence type="ECO:0000256" key="4">
    <source>
        <dbReference type="SAM" id="SignalP"/>
    </source>
</evidence>
<dbReference type="CDD" id="cd00063">
    <property type="entry name" value="FN3"/>
    <property type="match status" value="1"/>
</dbReference>
<evidence type="ECO:0000259" key="5">
    <source>
        <dbReference type="PROSITE" id="PS50853"/>
    </source>
</evidence>
<dbReference type="InterPro" id="IPR006311">
    <property type="entry name" value="TAT_signal"/>
</dbReference>
<proteinExistence type="predicted"/>
<evidence type="ECO:0000256" key="2">
    <source>
        <dbReference type="ARBA" id="ARBA00023326"/>
    </source>
</evidence>
<dbReference type="InterPro" id="IPR007253">
    <property type="entry name" value="Cell_wall-bd_2"/>
</dbReference>
<dbReference type="Gene3D" id="2.60.40.10">
    <property type="entry name" value="Immunoglobulins"/>
    <property type="match status" value="1"/>
</dbReference>
<dbReference type="Pfam" id="PF00041">
    <property type="entry name" value="fn3"/>
    <property type="match status" value="1"/>
</dbReference>
<keyword evidence="2" id="KW-0119">Carbohydrate metabolism</keyword>
<feature type="compositionally biased region" description="Polar residues" evidence="3">
    <location>
        <begin position="49"/>
        <end position="58"/>
    </location>
</feature>
<accession>A0A371NYL1</accession>
<dbReference type="PROSITE" id="PS50853">
    <property type="entry name" value="FN3"/>
    <property type="match status" value="1"/>
</dbReference>
<reference evidence="6 7" key="1">
    <citation type="submission" date="2018-08" db="EMBL/GenBank/DDBJ databases">
        <title>Isolation, diversity and antifungal activity of Actinobacteria from cow dung.</title>
        <authorList>
            <person name="Ling L."/>
        </authorList>
    </citation>
    <scope>NUCLEOTIDE SEQUENCE [LARGE SCALE GENOMIC DNA]</scope>
    <source>
        <strain evidence="6 7">NEAU-LLE</strain>
    </source>
</reference>
<dbReference type="InterPro" id="IPR013783">
    <property type="entry name" value="Ig-like_fold"/>
</dbReference>
<dbReference type="InterPro" id="IPR051922">
    <property type="entry name" value="Bact_Sporulation_Assoc"/>
</dbReference>
<dbReference type="PANTHER" id="PTHR30032">
    <property type="entry name" value="N-ACETYLMURAMOYL-L-ALANINE AMIDASE-RELATED"/>
    <property type="match status" value="1"/>
</dbReference>
<dbReference type="SMART" id="SM00060">
    <property type="entry name" value="FN3"/>
    <property type="match status" value="1"/>
</dbReference>
<keyword evidence="1" id="KW-0378">Hydrolase</keyword>
<dbReference type="GO" id="GO:0016798">
    <property type="term" value="F:hydrolase activity, acting on glycosyl bonds"/>
    <property type="evidence" value="ECO:0007669"/>
    <property type="project" value="UniProtKB-KW"/>
</dbReference>
<evidence type="ECO:0000313" key="6">
    <source>
        <dbReference type="EMBL" id="REJ08935.1"/>
    </source>
</evidence>
<evidence type="ECO:0000256" key="3">
    <source>
        <dbReference type="SAM" id="MobiDB-lite"/>
    </source>
</evidence>
<dbReference type="OrthoDB" id="5062992at2"/>